<comment type="caution">
    <text evidence="1">The sequence shown here is derived from an EMBL/GenBank/DDBJ whole genome shotgun (WGS) entry which is preliminary data.</text>
</comment>
<evidence type="ECO:0000313" key="2">
    <source>
        <dbReference type="Proteomes" id="UP001501474"/>
    </source>
</evidence>
<evidence type="ECO:0008006" key="3">
    <source>
        <dbReference type="Google" id="ProtNLM"/>
    </source>
</evidence>
<sequence length="232" mass="25944">MRGKWLTAQRCLTRRQDEPGAYLQVLDAIDVWWNPPWPLSWQRTWYRIRAHAQEWRQGVTEGSWPDGSDDWATWLSVQCTGYKQLHPLQQHLPAEIGITAETAAARPHEVIAQLCGAGPGLAHARTYASAHGHLATPQTTRPEGFALGWLSEQRHQAREHHRSTGGTWPASTLRAALAPWWNPTWSLDWQCNWSRVRKRSESVSSADAGGTGIADLEDLGVPGPLTVRTLVG</sequence>
<name>A0ABN3DFG4_9ACTN</name>
<protein>
    <recommendedName>
        <fullName evidence="3">Helicase associated domain-containing protein</fullName>
    </recommendedName>
</protein>
<accession>A0ABN3DFG4</accession>
<gene>
    <name evidence="1" type="ORF">GCM10010104_23540</name>
</gene>
<organism evidence="1 2">
    <name type="scientific">Streptomyces indiaensis</name>
    <dbReference type="NCBI Taxonomy" id="284033"/>
    <lineage>
        <taxon>Bacteria</taxon>
        <taxon>Bacillati</taxon>
        <taxon>Actinomycetota</taxon>
        <taxon>Actinomycetes</taxon>
        <taxon>Kitasatosporales</taxon>
        <taxon>Streptomycetaceae</taxon>
        <taxon>Streptomyces</taxon>
    </lineage>
</organism>
<evidence type="ECO:0000313" key="1">
    <source>
        <dbReference type="EMBL" id="GAA2229783.1"/>
    </source>
</evidence>
<dbReference type="Proteomes" id="UP001501474">
    <property type="component" value="Unassembled WGS sequence"/>
</dbReference>
<keyword evidence="2" id="KW-1185">Reference proteome</keyword>
<reference evidence="1 2" key="1">
    <citation type="journal article" date="2019" name="Int. J. Syst. Evol. Microbiol.">
        <title>The Global Catalogue of Microorganisms (GCM) 10K type strain sequencing project: providing services to taxonomists for standard genome sequencing and annotation.</title>
        <authorList>
            <consortium name="The Broad Institute Genomics Platform"/>
            <consortium name="The Broad Institute Genome Sequencing Center for Infectious Disease"/>
            <person name="Wu L."/>
            <person name="Ma J."/>
        </authorList>
    </citation>
    <scope>NUCLEOTIDE SEQUENCE [LARGE SCALE GENOMIC DNA]</scope>
    <source>
        <strain evidence="1 2">JCM 3053</strain>
    </source>
</reference>
<proteinExistence type="predicted"/>
<dbReference type="EMBL" id="BAAART010000055">
    <property type="protein sequence ID" value="GAA2229783.1"/>
    <property type="molecule type" value="Genomic_DNA"/>
</dbReference>